<evidence type="ECO:0000256" key="4">
    <source>
        <dbReference type="ARBA" id="ARBA00023015"/>
    </source>
</evidence>
<accession>A0A6J6VJH2</accession>
<evidence type="ECO:0000256" key="5">
    <source>
        <dbReference type="ARBA" id="ARBA00023125"/>
    </source>
</evidence>
<dbReference type="GO" id="GO:0008270">
    <property type="term" value="F:zinc ion binding"/>
    <property type="evidence" value="ECO:0007669"/>
    <property type="project" value="TreeGrafter"/>
</dbReference>
<dbReference type="Pfam" id="PF01475">
    <property type="entry name" value="FUR"/>
    <property type="match status" value="1"/>
</dbReference>
<dbReference type="PANTHER" id="PTHR33202:SF7">
    <property type="entry name" value="FERRIC UPTAKE REGULATION PROTEIN"/>
    <property type="match status" value="1"/>
</dbReference>
<keyword evidence="5" id="KW-0238">DNA-binding</keyword>
<dbReference type="InterPro" id="IPR036388">
    <property type="entry name" value="WH-like_DNA-bd_sf"/>
</dbReference>
<dbReference type="PANTHER" id="PTHR33202">
    <property type="entry name" value="ZINC UPTAKE REGULATION PROTEIN"/>
    <property type="match status" value="1"/>
</dbReference>
<keyword evidence="4" id="KW-0805">Transcription regulation</keyword>
<dbReference type="Gene3D" id="3.30.1490.190">
    <property type="match status" value="1"/>
</dbReference>
<dbReference type="InterPro" id="IPR036390">
    <property type="entry name" value="WH_DNA-bd_sf"/>
</dbReference>
<protein>
    <submittedName>
        <fullName evidence="7">Unannotated protein</fullName>
    </submittedName>
</protein>
<evidence type="ECO:0000256" key="1">
    <source>
        <dbReference type="ARBA" id="ARBA00007957"/>
    </source>
</evidence>
<dbReference type="GO" id="GO:0045892">
    <property type="term" value="P:negative regulation of DNA-templated transcription"/>
    <property type="evidence" value="ECO:0007669"/>
    <property type="project" value="TreeGrafter"/>
</dbReference>
<comment type="similarity">
    <text evidence="1">Belongs to the Fur family.</text>
</comment>
<dbReference type="SUPFAM" id="SSF46785">
    <property type="entry name" value="Winged helix' DNA-binding domain"/>
    <property type="match status" value="1"/>
</dbReference>
<keyword evidence="3" id="KW-0862">Zinc</keyword>
<keyword evidence="2" id="KW-0678">Repressor</keyword>
<keyword evidence="6" id="KW-0804">Transcription</keyword>
<proteinExistence type="inferred from homology"/>
<dbReference type="Gene3D" id="1.10.10.10">
    <property type="entry name" value="Winged helix-like DNA-binding domain superfamily/Winged helix DNA-binding domain"/>
    <property type="match status" value="1"/>
</dbReference>
<evidence type="ECO:0000313" key="7">
    <source>
        <dbReference type="EMBL" id="CAB4771038.1"/>
    </source>
</evidence>
<reference evidence="7" key="1">
    <citation type="submission" date="2020-05" db="EMBL/GenBank/DDBJ databases">
        <authorList>
            <person name="Chiriac C."/>
            <person name="Salcher M."/>
            <person name="Ghai R."/>
            <person name="Kavagutti S V."/>
        </authorList>
    </citation>
    <scope>NUCLEOTIDE SEQUENCE</scope>
</reference>
<evidence type="ECO:0000256" key="3">
    <source>
        <dbReference type="ARBA" id="ARBA00022833"/>
    </source>
</evidence>
<evidence type="ECO:0000256" key="2">
    <source>
        <dbReference type="ARBA" id="ARBA00022491"/>
    </source>
</evidence>
<evidence type="ECO:0000256" key="6">
    <source>
        <dbReference type="ARBA" id="ARBA00023163"/>
    </source>
</evidence>
<dbReference type="GO" id="GO:1900376">
    <property type="term" value="P:regulation of secondary metabolite biosynthetic process"/>
    <property type="evidence" value="ECO:0007669"/>
    <property type="project" value="TreeGrafter"/>
</dbReference>
<dbReference type="GO" id="GO:0003700">
    <property type="term" value="F:DNA-binding transcription factor activity"/>
    <property type="evidence" value="ECO:0007669"/>
    <property type="project" value="InterPro"/>
</dbReference>
<organism evidence="7">
    <name type="scientific">freshwater metagenome</name>
    <dbReference type="NCBI Taxonomy" id="449393"/>
    <lineage>
        <taxon>unclassified sequences</taxon>
        <taxon>metagenomes</taxon>
        <taxon>ecological metagenomes</taxon>
    </lineage>
</organism>
<name>A0A6J6VJH2_9ZZZZ</name>
<dbReference type="EMBL" id="CAEZZV010000020">
    <property type="protein sequence ID" value="CAB4771038.1"/>
    <property type="molecule type" value="Genomic_DNA"/>
</dbReference>
<sequence length="170" mass="18497">MKAPAELTARFRASGLKVTPQRQLLFRLMHENKSHPTAESLFSVASHHMPGISLRTVYQTLTDLSSMGELRLIDVGSGAARFDPNLDDHHHLVCQSCGDVRDVYVSGSGQLDVNELDGFSVDTTTILFHGLCTSCRGTHKVSSTVAEPLVGISKSNTSSKNTTNPKERMS</sequence>
<dbReference type="InterPro" id="IPR002481">
    <property type="entry name" value="FUR"/>
</dbReference>
<dbReference type="AlphaFoldDB" id="A0A6J6VJH2"/>
<dbReference type="InterPro" id="IPR043135">
    <property type="entry name" value="Fur_C"/>
</dbReference>
<dbReference type="GO" id="GO:0000976">
    <property type="term" value="F:transcription cis-regulatory region binding"/>
    <property type="evidence" value="ECO:0007669"/>
    <property type="project" value="TreeGrafter"/>
</dbReference>
<gene>
    <name evidence="7" type="ORF">UFOPK2921_00259</name>
</gene>
<dbReference type="CDD" id="cd07153">
    <property type="entry name" value="Fur_like"/>
    <property type="match status" value="1"/>
</dbReference>